<evidence type="ECO:0000256" key="9">
    <source>
        <dbReference type="ARBA" id="ARBA00023136"/>
    </source>
</evidence>
<keyword evidence="5" id="KW-0999">Mitochondrion inner membrane</keyword>
<evidence type="ECO:0000313" key="15">
    <source>
        <dbReference type="Proteomes" id="UP001306508"/>
    </source>
</evidence>
<evidence type="ECO:0000256" key="3">
    <source>
        <dbReference type="ARBA" id="ARBA00010292"/>
    </source>
</evidence>
<gene>
    <name evidence="14" type="ORF">RI543_004047</name>
</gene>
<protein>
    <recommendedName>
        <fullName evidence="11">Cytochrome c oxidase subunit 4, mitochondrial</fullName>
    </recommendedName>
    <alternativeName>
        <fullName evidence="10">Cytochrome c oxidase polypeptide IV</fullName>
    </alternativeName>
</protein>
<feature type="region of interest" description="Disordered" evidence="13">
    <location>
        <begin position="39"/>
        <end position="73"/>
    </location>
</feature>
<keyword evidence="8" id="KW-0496">Mitochondrion</keyword>
<evidence type="ECO:0000256" key="10">
    <source>
        <dbReference type="ARBA" id="ARBA00031366"/>
    </source>
</evidence>
<organism evidence="14 15">
    <name type="scientific">Arxiozyma heterogenica</name>
    <dbReference type="NCBI Taxonomy" id="278026"/>
    <lineage>
        <taxon>Eukaryota</taxon>
        <taxon>Fungi</taxon>
        <taxon>Dikarya</taxon>
        <taxon>Ascomycota</taxon>
        <taxon>Saccharomycotina</taxon>
        <taxon>Saccharomycetes</taxon>
        <taxon>Saccharomycetales</taxon>
        <taxon>Saccharomycetaceae</taxon>
        <taxon>Arxiozyma</taxon>
    </lineage>
</organism>
<dbReference type="Proteomes" id="UP001306508">
    <property type="component" value="Unassembled WGS sequence"/>
</dbReference>
<dbReference type="GO" id="GO:0046872">
    <property type="term" value="F:metal ion binding"/>
    <property type="evidence" value="ECO:0007669"/>
    <property type="project" value="UniProtKB-KW"/>
</dbReference>
<dbReference type="PANTHER" id="PTHR10122:SF0">
    <property type="entry name" value="CYTOCHROME C OXIDASE SUBUNIT 5B, ISOFORM A-RELATED"/>
    <property type="match status" value="1"/>
</dbReference>
<evidence type="ECO:0000256" key="1">
    <source>
        <dbReference type="ARBA" id="ARBA00004443"/>
    </source>
</evidence>
<reference evidence="15" key="1">
    <citation type="submission" date="2023-07" db="EMBL/GenBank/DDBJ databases">
        <title>A draft genome of Kazachstania heterogenica Y-27499.</title>
        <authorList>
            <person name="Donic C."/>
            <person name="Kralova J.S."/>
            <person name="Fidel L."/>
            <person name="Ben-Dor S."/>
            <person name="Jung S."/>
        </authorList>
    </citation>
    <scope>NUCLEOTIDE SEQUENCE [LARGE SCALE GENOMIC DNA]</scope>
    <source>
        <strain evidence="15">Y27499</strain>
    </source>
</reference>
<accession>A0AAN7WFG4</accession>
<comment type="pathway">
    <text evidence="2">Energy metabolism; oxidative phosphorylation.</text>
</comment>
<evidence type="ECO:0000256" key="13">
    <source>
        <dbReference type="SAM" id="MobiDB-lite"/>
    </source>
</evidence>
<dbReference type="GO" id="GO:0006123">
    <property type="term" value="P:mitochondrial electron transport, cytochrome c to oxygen"/>
    <property type="evidence" value="ECO:0007669"/>
    <property type="project" value="InterPro"/>
</dbReference>
<keyword evidence="7" id="KW-0809">Transit peptide</keyword>
<evidence type="ECO:0000256" key="7">
    <source>
        <dbReference type="ARBA" id="ARBA00022946"/>
    </source>
</evidence>
<feature type="binding site" evidence="12">
    <location>
        <position position="154"/>
    </location>
    <ligand>
        <name>Zn(2+)</name>
        <dbReference type="ChEBI" id="CHEBI:29105"/>
    </ligand>
</feature>
<dbReference type="GO" id="GO:0045277">
    <property type="term" value="C:respiratory chain complex IV"/>
    <property type="evidence" value="ECO:0007669"/>
    <property type="project" value="InterPro"/>
</dbReference>
<keyword evidence="15" id="KW-1185">Reference proteome</keyword>
<dbReference type="SUPFAM" id="SSF57802">
    <property type="entry name" value="Rubredoxin-like"/>
    <property type="match status" value="1"/>
</dbReference>
<evidence type="ECO:0000256" key="5">
    <source>
        <dbReference type="ARBA" id="ARBA00022792"/>
    </source>
</evidence>
<comment type="caution">
    <text evidence="14">The sequence shown here is derived from an EMBL/GenBank/DDBJ whole genome shotgun (WGS) entry which is preliminary data.</text>
</comment>
<name>A0AAN7WFG4_9SACH</name>
<evidence type="ECO:0000256" key="12">
    <source>
        <dbReference type="PIRSR" id="PIRSR602124-2"/>
    </source>
</evidence>
<feature type="binding site" evidence="12">
    <location>
        <position position="136"/>
    </location>
    <ligand>
        <name>Zn(2+)</name>
        <dbReference type="ChEBI" id="CHEBI:29105"/>
    </ligand>
</feature>
<evidence type="ECO:0000256" key="6">
    <source>
        <dbReference type="ARBA" id="ARBA00022833"/>
    </source>
</evidence>
<dbReference type="AlphaFoldDB" id="A0AAN7WFG4"/>
<keyword evidence="6 12" id="KW-0862">Zinc</keyword>
<evidence type="ECO:0000256" key="2">
    <source>
        <dbReference type="ARBA" id="ARBA00004673"/>
    </source>
</evidence>
<dbReference type="Pfam" id="PF01215">
    <property type="entry name" value="COX5B"/>
    <property type="match status" value="1"/>
</dbReference>
<feature type="binding site" evidence="12">
    <location>
        <position position="151"/>
    </location>
    <ligand>
        <name>Zn(2+)</name>
        <dbReference type="ChEBI" id="CHEBI:29105"/>
    </ligand>
</feature>
<dbReference type="FunFam" id="2.60.11.10:FF:000003">
    <property type="entry name" value="Cytochrome c oxidase subunit IV"/>
    <property type="match status" value="1"/>
</dbReference>
<dbReference type="PANTHER" id="PTHR10122">
    <property type="entry name" value="CYTOCHROME C OXIDASE SUBUNIT 5B, MITOCHONDRIAL"/>
    <property type="match status" value="1"/>
</dbReference>
<evidence type="ECO:0000256" key="11">
    <source>
        <dbReference type="ARBA" id="ARBA00070613"/>
    </source>
</evidence>
<evidence type="ECO:0000256" key="8">
    <source>
        <dbReference type="ARBA" id="ARBA00023128"/>
    </source>
</evidence>
<dbReference type="InterPro" id="IPR036972">
    <property type="entry name" value="Cyt_c_oxidase_su5b_sf"/>
</dbReference>
<feature type="binding site" evidence="12">
    <location>
        <position position="128"/>
    </location>
    <ligand>
        <name>Zn(2+)</name>
        <dbReference type="ChEBI" id="CHEBI:29105"/>
    </ligand>
</feature>
<comment type="similarity">
    <text evidence="3">Belongs to the cytochrome c oxidase subunit 5B family.</text>
</comment>
<dbReference type="GO" id="GO:0005743">
    <property type="term" value="C:mitochondrial inner membrane"/>
    <property type="evidence" value="ECO:0007669"/>
    <property type="project" value="UniProtKB-SubCell"/>
</dbReference>
<proteinExistence type="inferred from homology"/>
<keyword evidence="4 12" id="KW-0479">Metal-binding</keyword>
<comment type="subcellular location">
    <subcellularLocation>
        <location evidence="1">Mitochondrion inner membrane</location>
        <topology evidence="1">Peripheral membrane protein</topology>
        <orientation evidence="1">Matrix side</orientation>
    </subcellularLocation>
</comment>
<dbReference type="Gene3D" id="2.60.11.10">
    <property type="entry name" value="Cytochrome c oxidase, subunit Vb"/>
    <property type="match status" value="1"/>
</dbReference>
<keyword evidence="9" id="KW-0472">Membrane</keyword>
<evidence type="ECO:0000313" key="14">
    <source>
        <dbReference type="EMBL" id="KAK5778385.1"/>
    </source>
</evidence>
<dbReference type="PROSITE" id="PS51359">
    <property type="entry name" value="COX5B_2"/>
    <property type="match status" value="1"/>
</dbReference>
<dbReference type="EMBL" id="JAWIZZ010000053">
    <property type="protein sequence ID" value="KAK5778385.1"/>
    <property type="molecule type" value="Genomic_DNA"/>
</dbReference>
<dbReference type="CDD" id="cd00924">
    <property type="entry name" value="Cyt_c_Oxidase_Vb"/>
    <property type="match status" value="1"/>
</dbReference>
<sequence>MIQSRLSLALFRTSLRSILVPRQQSARLLSYSRISFNSASKSTTPDKVPTATKLSEVNGPETLIGPGAKEGTIPSDLEQATGLERLELLGNLEGIEVFDTKPLDSSRRGTMDDPIIVDSYDDYRYVGCTGSPAGSHTVMWLKPTVDQVARCWECGSVYKINPVGVQKPHGHEHEDKISVP</sequence>
<evidence type="ECO:0000256" key="4">
    <source>
        <dbReference type="ARBA" id="ARBA00022723"/>
    </source>
</evidence>
<dbReference type="InterPro" id="IPR002124">
    <property type="entry name" value="Cyt_c_oxidase_su5b"/>
</dbReference>